<evidence type="ECO:0000313" key="3">
    <source>
        <dbReference type="EMBL" id="RGS38802.1"/>
    </source>
</evidence>
<dbReference type="OrthoDB" id="10000360at2"/>
<organism evidence="3 4">
    <name type="scientific">Coprococcus eutactus</name>
    <dbReference type="NCBI Taxonomy" id="33043"/>
    <lineage>
        <taxon>Bacteria</taxon>
        <taxon>Bacillati</taxon>
        <taxon>Bacillota</taxon>
        <taxon>Clostridia</taxon>
        <taxon>Lachnospirales</taxon>
        <taxon>Lachnospiraceae</taxon>
        <taxon>Coprococcus</taxon>
    </lineage>
</organism>
<name>A0A412ILV5_9FIRM</name>
<evidence type="ECO:0000313" key="4">
    <source>
        <dbReference type="Proteomes" id="UP000283295"/>
    </source>
</evidence>
<evidence type="ECO:0008006" key="5">
    <source>
        <dbReference type="Google" id="ProtNLM"/>
    </source>
</evidence>
<proteinExistence type="predicted"/>
<protein>
    <recommendedName>
        <fullName evidence="5">DUF4878 domain-containing protein</fullName>
    </recommendedName>
</protein>
<dbReference type="EMBL" id="QRVK01000035">
    <property type="protein sequence ID" value="RGS38802.1"/>
    <property type="molecule type" value="Genomic_DNA"/>
</dbReference>
<reference evidence="3 4" key="1">
    <citation type="submission" date="2018-08" db="EMBL/GenBank/DDBJ databases">
        <title>A genome reference for cultivated species of the human gut microbiota.</title>
        <authorList>
            <person name="Zou Y."/>
            <person name="Xue W."/>
            <person name="Luo G."/>
        </authorList>
    </citation>
    <scope>NUCLEOTIDE SEQUENCE [LARGE SCALE GENOMIC DNA]</scope>
    <source>
        <strain evidence="3 4">AF22-21</strain>
    </source>
</reference>
<feature type="region of interest" description="Disordered" evidence="1">
    <location>
        <begin position="1"/>
        <end position="178"/>
    </location>
</feature>
<sequence>MDENNTNGFGNTDDEYEDEGTTVLTTPGVSAFANAQGAGQSGDASDGQPHPSGQPEQQNMYGGFGQFQQPGQPEQQNMYSGFGQFQQPEQQNQYGGFNQFQQPGQPEQQNNKYGGFNQFQQPGQPDQQNNQYGGFNQFQQPGQQNNQYGGFNQFQQPGQQNQYGQPGPQAGVPQGADMKPGMKLNKKLVAIIGGIVAVVIIVIIVLVLALSGGKGQRSATKIGDELAKAYENGDADAMIELMKDDYYELYNETWGDNFVEDQFNEDVQDMKEEVGTVKSIKIEDRSEEKYEKDEIEDVNKTLDRLNVDMKVDDCLEIDMDVEIKGSEDDADGKITYTVVKSGSKWYLVDYDLYVY</sequence>
<accession>A0A412ILV5</accession>
<evidence type="ECO:0000256" key="2">
    <source>
        <dbReference type="SAM" id="Phobius"/>
    </source>
</evidence>
<feature type="transmembrane region" description="Helical" evidence="2">
    <location>
        <begin position="188"/>
        <end position="210"/>
    </location>
</feature>
<keyword evidence="2" id="KW-0472">Membrane</keyword>
<keyword evidence="2" id="KW-1133">Transmembrane helix</keyword>
<feature type="compositionally biased region" description="Polar residues" evidence="1">
    <location>
        <begin position="1"/>
        <end position="10"/>
    </location>
</feature>
<comment type="caution">
    <text evidence="3">The sequence shown here is derived from an EMBL/GenBank/DDBJ whole genome shotgun (WGS) entry which is preliminary data.</text>
</comment>
<keyword evidence="2" id="KW-0812">Transmembrane</keyword>
<feature type="compositionally biased region" description="Low complexity" evidence="1">
    <location>
        <begin position="66"/>
        <end position="175"/>
    </location>
</feature>
<evidence type="ECO:0000256" key="1">
    <source>
        <dbReference type="SAM" id="MobiDB-lite"/>
    </source>
</evidence>
<gene>
    <name evidence="3" type="ORF">DWX94_11330</name>
</gene>
<dbReference type="Proteomes" id="UP000283295">
    <property type="component" value="Unassembled WGS sequence"/>
</dbReference>
<dbReference type="AlphaFoldDB" id="A0A412ILV5"/>